<keyword evidence="2" id="KW-1185">Reference proteome</keyword>
<evidence type="ECO:0000313" key="1">
    <source>
        <dbReference type="EMBL" id="KAK9744927.1"/>
    </source>
</evidence>
<protein>
    <submittedName>
        <fullName evidence="1">Uncharacterized protein</fullName>
    </submittedName>
</protein>
<accession>A0AAW1MFJ5</accession>
<dbReference type="EMBL" id="JASPKY010000054">
    <property type="protein sequence ID" value="KAK9744927.1"/>
    <property type="molecule type" value="Genomic_DNA"/>
</dbReference>
<dbReference type="AlphaFoldDB" id="A0AAW1MFJ5"/>
<gene>
    <name evidence="1" type="ORF">QE152_g7345</name>
</gene>
<dbReference type="Proteomes" id="UP001458880">
    <property type="component" value="Unassembled WGS sequence"/>
</dbReference>
<sequence length="92" mass="10485">MHLRTAGFEKFVRIVDSCQNGAVVYTTSCLLCLVGAISGSTRDLFQTENQLADQDQLAMNLTEKGDRSTRRMLKRINFHPYKELLGNYWGIK</sequence>
<name>A0AAW1MFJ5_POPJA</name>
<organism evidence="1 2">
    <name type="scientific">Popillia japonica</name>
    <name type="common">Japanese beetle</name>
    <dbReference type="NCBI Taxonomy" id="7064"/>
    <lineage>
        <taxon>Eukaryota</taxon>
        <taxon>Metazoa</taxon>
        <taxon>Ecdysozoa</taxon>
        <taxon>Arthropoda</taxon>
        <taxon>Hexapoda</taxon>
        <taxon>Insecta</taxon>
        <taxon>Pterygota</taxon>
        <taxon>Neoptera</taxon>
        <taxon>Endopterygota</taxon>
        <taxon>Coleoptera</taxon>
        <taxon>Polyphaga</taxon>
        <taxon>Scarabaeiformia</taxon>
        <taxon>Scarabaeidae</taxon>
        <taxon>Rutelinae</taxon>
        <taxon>Popillia</taxon>
    </lineage>
</organism>
<evidence type="ECO:0000313" key="2">
    <source>
        <dbReference type="Proteomes" id="UP001458880"/>
    </source>
</evidence>
<proteinExistence type="predicted"/>
<reference evidence="1 2" key="1">
    <citation type="journal article" date="2024" name="BMC Genomics">
        <title>De novo assembly and annotation of Popillia japonica's genome with initial clues to its potential as an invasive pest.</title>
        <authorList>
            <person name="Cucini C."/>
            <person name="Boschi S."/>
            <person name="Funari R."/>
            <person name="Cardaioli E."/>
            <person name="Iannotti N."/>
            <person name="Marturano G."/>
            <person name="Paoli F."/>
            <person name="Bruttini M."/>
            <person name="Carapelli A."/>
            <person name="Frati F."/>
            <person name="Nardi F."/>
        </authorList>
    </citation>
    <scope>NUCLEOTIDE SEQUENCE [LARGE SCALE GENOMIC DNA]</scope>
    <source>
        <strain evidence="1">DMR45628</strain>
    </source>
</reference>
<comment type="caution">
    <text evidence="1">The sequence shown here is derived from an EMBL/GenBank/DDBJ whole genome shotgun (WGS) entry which is preliminary data.</text>
</comment>